<evidence type="ECO:0000313" key="2">
    <source>
        <dbReference type="Proteomes" id="UP000077266"/>
    </source>
</evidence>
<dbReference type="AlphaFoldDB" id="A0A166BAP6"/>
<name>A0A166BAP6_EXIGL</name>
<dbReference type="Proteomes" id="UP000077266">
    <property type="component" value="Unassembled WGS sequence"/>
</dbReference>
<gene>
    <name evidence="1" type="ORF">EXIGLDRAFT_724947</name>
</gene>
<keyword evidence="2" id="KW-1185">Reference proteome</keyword>
<dbReference type="EMBL" id="KV425909">
    <property type="protein sequence ID" value="KZV99469.1"/>
    <property type="molecule type" value="Genomic_DNA"/>
</dbReference>
<evidence type="ECO:0000313" key="1">
    <source>
        <dbReference type="EMBL" id="KZV99469.1"/>
    </source>
</evidence>
<accession>A0A166BAP6</accession>
<proteinExistence type="predicted"/>
<protein>
    <submittedName>
        <fullName evidence="1">Uncharacterized protein</fullName>
    </submittedName>
</protein>
<reference evidence="1 2" key="1">
    <citation type="journal article" date="2016" name="Mol. Biol. Evol.">
        <title>Comparative Genomics of Early-Diverging Mushroom-Forming Fungi Provides Insights into the Origins of Lignocellulose Decay Capabilities.</title>
        <authorList>
            <person name="Nagy L.G."/>
            <person name="Riley R."/>
            <person name="Tritt A."/>
            <person name="Adam C."/>
            <person name="Daum C."/>
            <person name="Floudas D."/>
            <person name="Sun H."/>
            <person name="Yadav J.S."/>
            <person name="Pangilinan J."/>
            <person name="Larsson K.H."/>
            <person name="Matsuura K."/>
            <person name="Barry K."/>
            <person name="Labutti K."/>
            <person name="Kuo R."/>
            <person name="Ohm R.A."/>
            <person name="Bhattacharya S.S."/>
            <person name="Shirouzu T."/>
            <person name="Yoshinaga Y."/>
            <person name="Martin F.M."/>
            <person name="Grigoriev I.V."/>
            <person name="Hibbett D.S."/>
        </authorList>
    </citation>
    <scope>NUCLEOTIDE SEQUENCE [LARGE SCALE GENOMIC DNA]</scope>
    <source>
        <strain evidence="1 2">HHB12029</strain>
    </source>
</reference>
<dbReference type="InParanoid" id="A0A166BAP6"/>
<organism evidence="1 2">
    <name type="scientific">Exidia glandulosa HHB12029</name>
    <dbReference type="NCBI Taxonomy" id="1314781"/>
    <lineage>
        <taxon>Eukaryota</taxon>
        <taxon>Fungi</taxon>
        <taxon>Dikarya</taxon>
        <taxon>Basidiomycota</taxon>
        <taxon>Agaricomycotina</taxon>
        <taxon>Agaricomycetes</taxon>
        <taxon>Auriculariales</taxon>
        <taxon>Exidiaceae</taxon>
        <taxon>Exidia</taxon>
    </lineage>
</organism>
<sequence>MPTVTLSADLKALAVISNDNGLDLRDVLRCIPHGQVPVVCTCTRSPTSSTGAASVDLILDVSTALNRPIDSLSLVSFGTLNGDHDLFDVWMETLHGTHRRIIMHSKFSLRDAVTAYHGLNVLAISEVALPEGSGEYELPYLTHLSVALLESGTQTSRGDSSVFLLERRPNPVLLCPILEIVGFVAYPWHPTIIAPEMISTFLKWHVKCSRPPVLRLSEIELVQNNVPEVAALLGLISDIQESRPTDSPSGRHGPMWNNRLPNVNDILGWETEMTKA</sequence>